<keyword evidence="6" id="KW-0378">Hydrolase</keyword>
<dbReference type="EC" id="3.6.3.-" evidence="6"/>
<dbReference type="InterPro" id="IPR003439">
    <property type="entry name" value="ABC_transporter-like_ATP-bd"/>
</dbReference>
<dbReference type="Pfam" id="PF00005">
    <property type="entry name" value="ABC_tran"/>
    <property type="match status" value="2"/>
</dbReference>
<dbReference type="PANTHER" id="PTHR42788">
    <property type="entry name" value="TAURINE IMPORT ATP-BINDING PROTEIN-RELATED"/>
    <property type="match status" value="1"/>
</dbReference>
<keyword evidence="2" id="KW-0813">Transport</keyword>
<evidence type="ECO:0000313" key="6">
    <source>
        <dbReference type="EMBL" id="SUI87933.1"/>
    </source>
</evidence>
<evidence type="ECO:0000313" key="7">
    <source>
        <dbReference type="Proteomes" id="UP000255061"/>
    </source>
</evidence>
<dbReference type="Proteomes" id="UP000255061">
    <property type="component" value="Unassembled WGS sequence"/>
</dbReference>
<reference evidence="6 7" key="1">
    <citation type="submission" date="2018-06" db="EMBL/GenBank/DDBJ databases">
        <authorList>
            <consortium name="Pathogen Informatics"/>
            <person name="Doyle S."/>
        </authorList>
    </citation>
    <scope>NUCLEOTIDE SEQUENCE [LARGE SCALE GENOMIC DNA]</scope>
    <source>
        <strain evidence="6 7">NCTC10736</strain>
    </source>
</reference>
<evidence type="ECO:0000256" key="3">
    <source>
        <dbReference type="ARBA" id="ARBA00022741"/>
    </source>
</evidence>
<evidence type="ECO:0000256" key="1">
    <source>
        <dbReference type="ARBA" id="ARBA00005417"/>
    </source>
</evidence>
<evidence type="ECO:0000256" key="2">
    <source>
        <dbReference type="ARBA" id="ARBA00022448"/>
    </source>
</evidence>
<comment type="similarity">
    <text evidence="1">Belongs to the ABC transporter superfamily.</text>
</comment>
<dbReference type="PROSITE" id="PS50893">
    <property type="entry name" value="ABC_TRANSPORTER_2"/>
    <property type="match status" value="2"/>
</dbReference>
<evidence type="ECO:0000256" key="4">
    <source>
        <dbReference type="ARBA" id="ARBA00022840"/>
    </source>
</evidence>
<dbReference type="CDD" id="cd03225">
    <property type="entry name" value="ABC_cobalt_CbiO_domain1"/>
    <property type="match status" value="1"/>
</dbReference>
<dbReference type="GO" id="GO:0055085">
    <property type="term" value="P:transmembrane transport"/>
    <property type="evidence" value="ECO:0007669"/>
    <property type="project" value="InterPro"/>
</dbReference>
<feature type="domain" description="ABC transporter" evidence="5">
    <location>
        <begin position="4"/>
        <end position="228"/>
    </location>
</feature>
<protein>
    <submittedName>
        <fullName evidence="6">HMP/thiamine import ATP-binding protein YkoD</fullName>
        <ecNumber evidence="6">3.6.3.-</ecNumber>
    </submittedName>
</protein>
<dbReference type="PANTHER" id="PTHR42788:SF13">
    <property type="entry name" value="ALIPHATIC SULFONATES IMPORT ATP-BINDING PROTEIN SSUB"/>
    <property type="match status" value="1"/>
</dbReference>
<proteinExistence type="inferred from homology"/>
<dbReference type="EMBL" id="UGYV01000001">
    <property type="protein sequence ID" value="SUI87933.1"/>
    <property type="molecule type" value="Genomic_DNA"/>
</dbReference>
<keyword evidence="4 6" id="KW-0067">ATP-binding</keyword>
<dbReference type="AlphaFoldDB" id="A0A380AU71"/>
<dbReference type="RefSeq" id="WP_115406578.1">
    <property type="nucleotide sequence ID" value="NZ_UGYV01000001.1"/>
</dbReference>
<organism evidence="6 7">
    <name type="scientific">Shewanella morhuae</name>
    <dbReference type="NCBI Taxonomy" id="365591"/>
    <lineage>
        <taxon>Bacteria</taxon>
        <taxon>Pseudomonadati</taxon>
        <taxon>Pseudomonadota</taxon>
        <taxon>Gammaproteobacteria</taxon>
        <taxon>Alteromonadales</taxon>
        <taxon>Shewanellaceae</taxon>
        <taxon>Shewanella</taxon>
    </lineage>
</organism>
<dbReference type="InterPro" id="IPR003593">
    <property type="entry name" value="AAA+_ATPase"/>
</dbReference>
<dbReference type="GO" id="GO:0016020">
    <property type="term" value="C:membrane"/>
    <property type="evidence" value="ECO:0007669"/>
    <property type="project" value="InterPro"/>
</dbReference>
<dbReference type="InterPro" id="IPR015856">
    <property type="entry name" value="ABC_transpr_CbiO/EcfA_su"/>
</dbReference>
<dbReference type="SUPFAM" id="SSF52540">
    <property type="entry name" value="P-loop containing nucleoside triphosphate hydrolases"/>
    <property type="match status" value="2"/>
</dbReference>
<keyword evidence="3" id="KW-0547">Nucleotide-binding</keyword>
<feature type="domain" description="ABC transporter" evidence="5">
    <location>
        <begin position="228"/>
        <end position="448"/>
    </location>
</feature>
<dbReference type="GO" id="GO:0016887">
    <property type="term" value="F:ATP hydrolysis activity"/>
    <property type="evidence" value="ECO:0007669"/>
    <property type="project" value="InterPro"/>
</dbReference>
<gene>
    <name evidence="6" type="primary">ykoD</name>
    <name evidence="6" type="ORF">NCTC10736_02962</name>
</gene>
<name>A0A380AU71_9GAMM</name>
<dbReference type="InterPro" id="IPR027417">
    <property type="entry name" value="P-loop_NTPase"/>
</dbReference>
<dbReference type="Gene3D" id="3.40.50.300">
    <property type="entry name" value="P-loop containing nucleotide triphosphate hydrolases"/>
    <property type="match status" value="2"/>
</dbReference>
<evidence type="ECO:0000259" key="5">
    <source>
        <dbReference type="PROSITE" id="PS50893"/>
    </source>
</evidence>
<accession>A0A380AU71</accession>
<dbReference type="SMART" id="SM00382">
    <property type="entry name" value="AAA"/>
    <property type="match status" value="2"/>
</dbReference>
<dbReference type="GO" id="GO:0005524">
    <property type="term" value="F:ATP binding"/>
    <property type="evidence" value="ECO:0007669"/>
    <property type="project" value="UniProtKB-KW"/>
</dbReference>
<dbReference type="InterPro" id="IPR050166">
    <property type="entry name" value="ABC_transporter_ATP-bind"/>
</dbReference>
<sequence length="449" mass="49210">MKLITLEGVSFNYGSQLSTVLLDINLTIGVGQCHCVSGPTGSGKSSLLNLLAGVLNRPHEGDIWRFPKLVTGLVTQDPQKQLLRKTVGAEISFALEAFGIPAEQILSKVQLALRRAGLYLRLDTQLNTLSVGQIYRLMIAAQLACEPHLLLLDEPWAQLDDHGVSELLVVLGNLLQEGMAVVLVEHNSFAFAGIIQHYWQLGAGKLSEGIYTMSEAAQIEAPTWREQAKFEHIGKVLINAESFEFGFDGCPVLFTCPQGFKLKTGEIVTLVGENGSGKTGLLKGLAGVLNLKQRLPIKVLGRRPKLGVYGADLGLLIQRPSRQLFEISVLAEMQFSLTRFKLPKERAAQMLEELGLSDLAELPPYKLSHGQQHLIALASLACLQPKVLLLDDPLAGMDKHYYDKAWYLLQYLSSQGCAILLSSHRCITHSAVSWQLSLHHGLLAEGIIE</sequence>